<dbReference type="AlphaFoldDB" id="A0A0M7I2I6"/>
<dbReference type="EMBL" id="UGJB01000004">
    <property type="protein sequence ID" value="STQ11454.1"/>
    <property type="molecule type" value="Genomic_DNA"/>
</dbReference>
<reference evidence="1 2" key="1">
    <citation type="submission" date="2018-06" db="EMBL/GenBank/DDBJ databases">
        <authorList>
            <consortium name="Pathogen Informatics"/>
            <person name="Doyle S."/>
        </authorList>
    </citation>
    <scope>NUCLEOTIDE SEQUENCE [LARGE SCALE GENOMIC DNA]</scope>
    <source>
        <strain evidence="1 2">NCTC10005</strain>
    </source>
</reference>
<name>A0A0M7I2I6_ENTCL</name>
<dbReference type="Proteomes" id="UP000255106">
    <property type="component" value="Unassembled WGS sequence"/>
</dbReference>
<protein>
    <submittedName>
        <fullName evidence="1">Uncharacterized protein</fullName>
    </submittedName>
</protein>
<dbReference type="RefSeq" id="WP_044158372.1">
    <property type="nucleotide sequence ID" value="NZ_CP056776.1"/>
</dbReference>
<evidence type="ECO:0000313" key="2">
    <source>
        <dbReference type="Proteomes" id="UP000255106"/>
    </source>
</evidence>
<proteinExistence type="predicted"/>
<sequence>MTKSRFKIPSFIAPTIQFILALATFILSVTFSLEQNRISKLQYSPVFILNIEQLYRKDYTPTQSEKFDIFNEGYSINNYNYKLHSIMNVEYTLNNKSYEKKFYVDYFSVKSKKSGGKDRMSGGIGENNILLFSNLKKEIIKNLNDKGINLINIELNHYSDISYSDTELNENHVYFADSERIAKDIYENYLAGIDTYYTISLYSPNIDDIISRTLRSK</sequence>
<gene>
    <name evidence="1" type="ORF">NCTC10005_04229</name>
</gene>
<evidence type="ECO:0000313" key="1">
    <source>
        <dbReference type="EMBL" id="STQ11454.1"/>
    </source>
</evidence>
<organism evidence="1 2">
    <name type="scientific">Enterobacter cloacae</name>
    <dbReference type="NCBI Taxonomy" id="550"/>
    <lineage>
        <taxon>Bacteria</taxon>
        <taxon>Pseudomonadati</taxon>
        <taxon>Pseudomonadota</taxon>
        <taxon>Gammaproteobacteria</taxon>
        <taxon>Enterobacterales</taxon>
        <taxon>Enterobacteriaceae</taxon>
        <taxon>Enterobacter</taxon>
        <taxon>Enterobacter cloacae complex</taxon>
    </lineage>
</organism>
<accession>A0A0M7I2I6</accession>